<evidence type="ECO:0000256" key="11">
    <source>
        <dbReference type="ARBA" id="ARBA00056759"/>
    </source>
</evidence>
<dbReference type="EMBL" id="SDAM02004199">
    <property type="protein sequence ID" value="KAH6820229.1"/>
    <property type="molecule type" value="Genomic_DNA"/>
</dbReference>
<dbReference type="SUPFAM" id="SSF48264">
    <property type="entry name" value="Cytochrome P450"/>
    <property type="match status" value="1"/>
</dbReference>
<dbReference type="PRINTS" id="PR00463">
    <property type="entry name" value="EP450I"/>
</dbReference>
<keyword evidence="3 13" id="KW-0349">Heme</keyword>
<dbReference type="FunFam" id="1.10.630.10:FF:000023">
    <property type="entry name" value="Cytochrome P450 family protein"/>
    <property type="match status" value="1"/>
</dbReference>
<dbReference type="GO" id="GO:0020037">
    <property type="term" value="F:heme binding"/>
    <property type="evidence" value="ECO:0007669"/>
    <property type="project" value="InterPro"/>
</dbReference>
<evidence type="ECO:0000256" key="2">
    <source>
        <dbReference type="ARBA" id="ARBA00010617"/>
    </source>
</evidence>
<evidence type="ECO:0000256" key="8">
    <source>
        <dbReference type="ARBA" id="ARBA00023136"/>
    </source>
</evidence>
<sequence length="502" mass="57698">MELLTLFFIILVLLLLIILIRHFHLKKRRQNRPPSPPSLPLIGHLHLLKEPMNQTLQALSAKYGDILSLKFGVRQVLLLSSPAAVDECFTKNDIIFANRPSTLSTKHFSYNNTTISIAPYGDHWRNLRRLATLEIFSPARIAAFTTTRRRELMLLMRELSRDDGGGTTKVVDLKSKFIELAFNVLSMTIAGKRYYGENVVDAEEARRVRFIMREMLQYSGNTNLGDLLPFLQWIDFQGLEKRFANLMEKLDRFMQELVNERRETPSFGESSTMIDHLLSLQEKEPDYYTDELIKGIILVLLVAGTDTMSISMEWTMALLLNHPECIKKIKDEIDANVLEDRLLEEQDLSKLSYLQNVITETLRLYPPVPFLIPHQSSEDCKVGGYDIPKGTMLLVNLWAMQRDSRFWDEPEQFKPERHEEGGRREEEAFMLPFGSGRRKCPGGGIATRVLGLALGTMIQCFEWERVSEEMVDMTEGTGFSIPKVKPLEALCKPREGMMKFFV</sequence>
<dbReference type="AlphaFoldDB" id="A0AAD4IRL6"/>
<feature type="transmembrane region" description="Helical" evidence="16">
    <location>
        <begin position="6"/>
        <end position="23"/>
    </location>
</feature>
<proteinExistence type="inferred from homology"/>
<evidence type="ECO:0000256" key="3">
    <source>
        <dbReference type="ARBA" id="ARBA00022617"/>
    </source>
</evidence>
<dbReference type="GO" id="GO:0016020">
    <property type="term" value="C:membrane"/>
    <property type="evidence" value="ECO:0007669"/>
    <property type="project" value="UniProtKB-SubCell"/>
</dbReference>
<keyword evidence="6 13" id="KW-0408">Iron</keyword>
<evidence type="ECO:0000256" key="4">
    <source>
        <dbReference type="ARBA" id="ARBA00022723"/>
    </source>
</evidence>
<keyword evidence="15" id="KW-0175">Coiled coil</keyword>
<reference evidence="17 18" key="1">
    <citation type="journal article" date="2021" name="Nat. Commun.">
        <title>Incipient diploidization of the medicinal plant Perilla within 10,000 years.</title>
        <authorList>
            <person name="Zhang Y."/>
            <person name="Shen Q."/>
            <person name="Leng L."/>
            <person name="Zhang D."/>
            <person name="Chen S."/>
            <person name="Shi Y."/>
            <person name="Ning Z."/>
            <person name="Chen S."/>
        </authorList>
    </citation>
    <scope>NUCLEOTIDE SEQUENCE [LARGE SCALE GENOMIC DNA]</scope>
    <source>
        <strain evidence="18">cv. PC099</strain>
    </source>
</reference>
<dbReference type="Gene3D" id="1.10.630.10">
    <property type="entry name" value="Cytochrome P450"/>
    <property type="match status" value="1"/>
</dbReference>
<comment type="similarity">
    <text evidence="2 14">Belongs to the cytochrome P450 family.</text>
</comment>
<dbReference type="Proteomes" id="UP001190926">
    <property type="component" value="Unassembled WGS sequence"/>
</dbReference>
<evidence type="ECO:0000256" key="15">
    <source>
        <dbReference type="SAM" id="Coils"/>
    </source>
</evidence>
<evidence type="ECO:0000256" key="7">
    <source>
        <dbReference type="ARBA" id="ARBA00023033"/>
    </source>
</evidence>
<dbReference type="PRINTS" id="PR00385">
    <property type="entry name" value="P450"/>
</dbReference>
<evidence type="ECO:0000256" key="10">
    <source>
        <dbReference type="ARBA" id="ARBA00052057"/>
    </source>
</evidence>
<dbReference type="InterPro" id="IPR017972">
    <property type="entry name" value="Cyt_P450_CS"/>
</dbReference>
<evidence type="ECO:0000313" key="17">
    <source>
        <dbReference type="EMBL" id="KAH6820229.1"/>
    </source>
</evidence>
<evidence type="ECO:0000256" key="5">
    <source>
        <dbReference type="ARBA" id="ARBA00023002"/>
    </source>
</evidence>
<dbReference type="Pfam" id="PF00067">
    <property type="entry name" value="p450"/>
    <property type="match status" value="1"/>
</dbReference>
<evidence type="ECO:0000256" key="13">
    <source>
        <dbReference type="PIRSR" id="PIRSR602401-1"/>
    </source>
</evidence>
<comment type="catalytic activity">
    <reaction evidence="9">
        <text>(+)-pinoresinol + reduced [NADPH--hemoprotein reductase] + O2 = (+)-piperitol + oxidized [NADPH--hemoprotein reductase] + 2 H2O + H(+)</text>
        <dbReference type="Rhea" id="RHEA:56776"/>
        <dbReference type="Rhea" id="RHEA-COMP:11964"/>
        <dbReference type="Rhea" id="RHEA-COMP:11965"/>
        <dbReference type="ChEBI" id="CHEBI:40"/>
        <dbReference type="ChEBI" id="CHEBI:15377"/>
        <dbReference type="ChEBI" id="CHEBI:15378"/>
        <dbReference type="ChEBI" id="CHEBI:15379"/>
        <dbReference type="ChEBI" id="CHEBI:57618"/>
        <dbReference type="ChEBI" id="CHEBI:58210"/>
        <dbReference type="ChEBI" id="CHEBI:141003"/>
        <dbReference type="EC" id="1.14.19.74"/>
    </reaction>
    <physiologicalReaction direction="left-to-right" evidence="9">
        <dbReference type="Rhea" id="RHEA:56777"/>
    </physiologicalReaction>
</comment>
<feature type="binding site" description="axial binding residue" evidence="13">
    <location>
        <position position="440"/>
    </location>
    <ligand>
        <name>heme</name>
        <dbReference type="ChEBI" id="CHEBI:30413"/>
    </ligand>
    <ligandPart>
        <name>Fe</name>
        <dbReference type="ChEBI" id="CHEBI:18248"/>
    </ligandPart>
</feature>
<evidence type="ECO:0000256" key="9">
    <source>
        <dbReference type="ARBA" id="ARBA00052022"/>
    </source>
</evidence>
<dbReference type="EC" id="1.14.19.74" evidence="12"/>
<evidence type="ECO:0000256" key="14">
    <source>
        <dbReference type="RuleBase" id="RU000461"/>
    </source>
</evidence>
<keyword evidence="16" id="KW-1133">Transmembrane helix</keyword>
<organism evidence="17 18">
    <name type="scientific">Perilla frutescens var. hirtella</name>
    <name type="common">Perilla citriodora</name>
    <name type="synonym">Perilla setoyensis</name>
    <dbReference type="NCBI Taxonomy" id="608512"/>
    <lineage>
        <taxon>Eukaryota</taxon>
        <taxon>Viridiplantae</taxon>
        <taxon>Streptophyta</taxon>
        <taxon>Embryophyta</taxon>
        <taxon>Tracheophyta</taxon>
        <taxon>Spermatophyta</taxon>
        <taxon>Magnoliopsida</taxon>
        <taxon>eudicotyledons</taxon>
        <taxon>Gunneridae</taxon>
        <taxon>Pentapetalae</taxon>
        <taxon>asterids</taxon>
        <taxon>lamiids</taxon>
        <taxon>Lamiales</taxon>
        <taxon>Lamiaceae</taxon>
        <taxon>Nepetoideae</taxon>
        <taxon>Elsholtzieae</taxon>
        <taxon>Perilla</taxon>
    </lineage>
</organism>
<evidence type="ECO:0000256" key="12">
    <source>
        <dbReference type="ARBA" id="ARBA00066876"/>
    </source>
</evidence>
<comment type="function">
    <text evidence="11">Involved in the biosynthesis of (+)-sesamin, a furofuran class lignan. Functions in a dual catalytic mode. Catalyzes the synthesis of (+)-sesamin from (+)- pinoresinol by formation of two successive methylenedioxy bridges on (+)-pinoresinol and (+)-piperitol, respectively.</text>
</comment>
<dbReference type="InterPro" id="IPR001128">
    <property type="entry name" value="Cyt_P450"/>
</dbReference>
<dbReference type="PROSITE" id="PS00086">
    <property type="entry name" value="CYTOCHROME_P450"/>
    <property type="match status" value="1"/>
</dbReference>
<gene>
    <name evidence="17" type="ORF">C2S53_008809</name>
</gene>
<dbReference type="GO" id="GO:0102915">
    <property type="term" value="F:piperitol synthase activity"/>
    <property type="evidence" value="ECO:0007669"/>
    <property type="project" value="UniProtKB-EC"/>
</dbReference>
<dbReference type="CDD" id="cd20653">
    <property type="entry name" value="CYP81"/>
    <property type="match status" value="1"/>
</dbReference>
<keyword evidence="16" id="KW-0812">Transmembrane</keyword>
<protein>
    <recommendedName>
        <fullName evidence="12">(+)-piperitol/(+)-sesamin synthase</fullName>
        <ecNumber evidence="12">1.14.19.74</ecNumber>
    </recommendedName>
</protein>
<keyword evidence="7 14" id="KW-0503">Monooxygenase</keyword>
<accession>A0AAD4IRL6</accession>
<evidence type="ECO:0000256" key="16">
    <source>
        <dbReference type="SAM" id="Phobius"/>
    </source>
</evidence>
<keyword evidence="8 16" id="KW-0472">Membrane</keyword>
<dbReference type="GO" id="GO:0005506">
    <property type="term" value="F:iron ion binding"/>
    <property type="evidence" value="ECO:0007669"/>
    <property type="project" value="InterPro"/>
</dbReference>
<dbReference type="InterPro" id="IPR050651">
    <property type="entry name" value="Plant_Cytochrome_P450_Monoox"/>
</dbReference>
<keyword evidence="5 14" id="KW-0560">Oxidoreductase</keyword>
<dbReference type="InterPro" id="IPR002401">
    <property type="entry name" value="Cyt_P450_E_grp-I"/>
</dbReference>
<keyword evidence="4 13" id="KW-0479">Metal-binding</keyword>
<comment type="caution">
    <text evidence="17">The sequence shown here is derived from an EMBL/GenBank/DDBJ whole genome shotgun (WGS) entry which is preliminary data.</text>
</comment>
<evidence type="ECO:0000256" key="1">
    <source>
        <dbReference type="ARBA" id="ARBA00004167"/>
    </source>
</evidence>
<evidence type="ECO:0000313" key="18">
    <source>
        <dbReference type="Proteomes" id="UP001190926"/>
    </source>
</evidence>
<dbReference type="InterPro" id="IPR036396">
    <property type="entry name" value="Cyt_P450_sf"/>
</dbReference>
<feature type="coiled-coil region" evidence="15">
    <location>
        <begin position="236"/>
        <end position="263"/>
    </location>
</feature>
<keyword evidence="18" id="KW-1185">Reference proteome</keyword>
<dbReference type="PANTHER" id="PTHR47947">
    <property type="entry name" value="CYTOCHROME P450 82C3-RELATED"/>
    <property type="match status" value="1"/>
</dbReference>
<dbReference type="PANTHER" id="PTHR47947:SF20">
    <property type="entry name" value="CYTOCHROME P450 FAMILY PROTEIN"/>
    <property type="match status" value="1"/>
</dbReference>
<evidence type="ECO:0000256" key="6">
    <source>
        <dbReference type="ARBA" id="ARBA00023004"/>
    </source>
</evidence>
<comment type="subcellular location">
    <subcellularLocation>
        <location evidence="1">Membrane</location>
        <topology evidence="1">Single-pass membrane protein</topology>
    </subcellularLocation>
</comment>
<name>A0AAD4IRL6_PERFH</name>
<comment type="catalytic activity">
    <reaction evidence="10">
        <text>(+)-piperitol + reduced [NADPH--hemoprotein reductase] + O2 = (+)-sesamin + oxidized [NADPH--hemoprotein reductase] + 2 H2O + H(+)</text>
        <dbReference type="Rhea" id="RHEA:56780"/>
        <dbReference type="Rhea" id="RHEA-COMP:11964"/>
        <dbReference type="Rhea" id="RHEA-COMP:11965"/>
        <dbReference type="ChEBI" id="CHEBI:15377"/>
        <dbReference type="ChEBI" id="CHEBI:15378"/>
        <dbReference type="ChEBI" id="CHEBI:15379"/>
        <dbReference type="ChEBI" id="CHEBI:57618"/>
        <dbReference type="ChEBI" id="CHEBI:58210"/>
        <dbReference type="ChEBI" id="CHEBI:66470"/>
        <dbReference type="ChEBI" id="CHEBI:141003"/>
        <dbReference type="EC" id="1.14.19.74"/>
    </reaction>
    <physiologicalReaction direction="left-to-right" evidence="10">
        <dbReference type="Rhea" id="RHEA:56781"/>
    </physiologicalReaction>
</comment>
<comment type="cofactor">
    <cofactor evidence="13">
        <name>heme</name>
        <dbReference type="ChEBI" id="CHEBI:30413"/>
    </cofactor>
</comment>